<comment type="caution">
    <text evidence="2">The sequence shown here is derived from an EMBL/GenBank/DDBJ whole genome shotgun (WGS) entry which is preliminary data.</text>
</comment>
<proteinExistence type="predicted"/>
<name>A0A0L6ULF8_9BASI</name>
<feature type="non-terminal residue" evidence="2">
    <location>
        <position position="1"/>
    </location>
</feature>
<dbReference type="EMBL" id="LAVV01007774">
    <property type="protein sequence ID" value="KNZ54818.1"/>
    <property type="molecule type" value="Genomic_DNA"/>
</dbReference>
<dbReference type="Proteomes" id="UP000037035">
    <property type="component" value="Unassembled WGS sequence"/>
</dbReference>
<organism evidence="2 4">
    <name type="scientific">Puccinia sorghi</name>
    <dbReference type="NCBI Taxonomy" id="27349"/>
    <lineage>
        <taxon>Eukaryota</taxon>
        <taxon>Fungi</taxon>
        <taxon>Dikarya</taxon>
        <taxon>Basidiomycota</taxon>
        <taxon>Pucciniomycotina</taxon>
        <taxon>Pucciniomycetes</taxon>
        <taxon>Pucciniales</taxon>
        <taxon>Pucciniaceae</taxon>
        <taxon>Puccinia</taxon>
    </lineage>
</organism>
<sequence>RFGNTDFFSPEEGVLPSSSEENLGQGIINSSVHTHLTHDLLGLPSSAAVFDHIMMKFRMVNRAAQLKAWLAFININPTKHDTTAGLHSTFNDDSSSKPIFEATSVKPLTRKLTFLWQQIINKRHPQRMFFDFWTPLGLSSNSIHNTSSNSCIAGPQDHQEIELNAVGKRPICYICKKT</sequence>
<protein>
    <submittedName>
        <fullName evidence="2">Uncharacterized protein</fullName>
    </submittedName>
</protein>
<gene>
    <name evidence="3" type="ORF">VP01_2845g1</name>
    <name evidence="2" type="ORF">VP01_5077g1</name>
</gene>
<evidence type="ECO:0000313" key="3">
    <source>
        <dbReference type="EMBL" id="KNZ54818.1"/>
    </source>
</evidence>
<evidence type="ECO:0000313" key="4">
    <source>
        <dbReference type="Proteomes" id="UP000037035"/>
    </source>
</evidence>
<feature type="region of interest" description="Disordered" evidence="1">
    <location>
        <begin position="1"/>
        <end position="21"/>
    </location>
</feature>
<evidence type="ECO:0000313" key="2">
    <source>
        <dbReference type="EMBL" id="KNZ49344.1"/>
    </source>
</evidence>
<keyword evidence="4" id="KW-1185">Reference proteome</keyword>
<dbReference type="VEuPathDB" id="FungiDB:VP01_5077g1"/>
<dbReference type="OrthoDB" id="2507272at2759"/>
<evidence type="ECO:0000256" key="1">
    <source>
        <dbReference type="SAM" id="MobiDB-lite"/>
    </source>
</evidence>
<reference evidence="2 4" key="1">
    <citation type="submission" date="2015-08" db="EMBL/GenBank/DDBJ databases">
        <title>Next Generation Sequencing and Analysis of the Genome of Puccinia sorghi L Schw, the Causal Agent of Maize Common Rust.</title>
        <authorList>
            <person name="Rochi L."/>
            <person name="Burguener G."/>
            <person name="Darino M."/>
            <person name="Turjanski A."/>
            <person name="Kreff E."/>
            <person name="Dieguez M.J."/>
            <person name="Sacco F."/>
        </authorList>
    </citation>
    <scope>NUCLEOTIDE SEQUENCE [LARGE SCALE GENOMIC DNA]</scope>
    <source>
        <strain evidence="2 4">RO10H11247</strain>
    </source>
</reference>
<dbReference type="EMBL" id="LAVV01010250">
    <property type="protein sequence ID" value="KNZ49344.1"/>
    <property type="molecule type" value="Genomic_DNA"/>
</dbReference>
<dbReference type="AlphaFoldDB" id="A0A0L6ULF8"/>
<accession>A0A0L6ULF8</accession>
<dbReference type="VEuPathDB" id="FungiDB:VP01_2845g1"/>